<dbReference type="Pfam" id="PF05977">
    <property type="entry name" value="MFS_3"/>
    <property type="match status" value="1"/>
</dbReference>
<sequence>MKTNRWNHTFRAFRSRNYTLFFCGQSLSLIGTWMQRTAVSWLIYSLTHSALMLGLSIFASQFPSLVFSLLGGIVSDRYHRYKILLITQTASMLQAVLLAVLTLTNHAAVWQILALSVLLGIINSFDVPARQPLIHELVSNKEDVPNALALNFSMVNIARLVGPALSGIVLGSFGAGICFLLNAVSFVAVILSLLLIKLPPYQKKVVQTNMQSQFVEGINYLKKTPQIAVVIVLISLVSLLVLPYDTLLPVFAKVVFNGGATTFGFISSFIGLGAIVATLFLASFKQTSKSQQKALWVNITLLGVGLILFSHIAYFPIAMLFAALSGFGGMSQNTICLTIIQMHTDEVMRGRVMSYVAMAYFGMLPLGSLIIGAVSQKIGADNTMLGQGIIALVIAGMLYWYLQQTRNQQQPTTTEMMV</sequence>
<feature type="transmembrane region" description="Helical" evidence="7">
    <location>
        <begin position="264"/>
        <end position="282"/>
    </location>
</feature>
<gene>
    <name evidence="9" type="ORF">ACFOW1_12260</name>
</gene>
<feature type="transmembrane region" description="Helical" evidence="7">
    <location>
        <begin position="20"/>
        <end position="44"/>
    </location>
</feature>
<feature type="transmembrane region" description="Helical" evidence="7">
    <location>
        <begin position="50"/>
        <end position="71"/>
    </location>
</feature>
<evidence type="ECO:0000256" key="7">
    <source>
        <dbReference type="SAM" id="Phobius"/>
    </source>
</evidence>
<dbReference type="SUPFAM" id="SSF103473">
    <property type="entry name" value="MFS general substrate transporter"/>
    <property type="match status" value="1"/>
</dbReference>
<accession>A0ABV8PXB1</accession>
<keyword evidence="6 7" id="KW-0472">Membrane</keyword>
<evidence type="ECO:0000313" key="9">
    <source>
        <dbReference type="EMBL" id="MFC4232667.1"/>
    </source>
</evidence>
<dbReference type="CDD" id="cd06173">
    <property type="entry name" value="MFS_MefA_like"/>
    <property type="match status" value="1"/>
</dbReference>
<feature type="transmembrane region" description="Helical" evidence="7">
    <location>
        <begin position="352"/>
        <end position="372"/>
    </location>
</feature>
<evidence type="ECO:0000256" key="6">
    <source>
        <dbReference type="ARBA" id="ARBA00023136"/>
    </source>
</evidence>
<feature type="transmembrane region" description="Helical" evidence="7">
    <location>
        <begin position="384"/>
        <end position="402"/>
    </location>
</feature>
<evidence type="ECO:0000256" key="2">
    <source>
        <dbReference type="ARBA" id="ARBA00022448"/>
    </source>
</evidence>
<name>A0ABV8PXB1_9BACT</name>
<dbReference type="InterPro" id="IPR036259">
    <property type="entry name" value="MFS_trans_sf"/>
</dbReference>
<dbReference type="RefSeq" id="WP_379014613.1">
    <property type="nucleotide sequence ID" value="NZ_JBHSDC010000024.1"/>
</dbReference>
<comment type="subcellular location">
    <subcellularLocation>
        <location evidence="1">Cell membrane</location>
        <topology evidence="1">Multi-pass membrane protein</topology>
    </subcellularLocation>
</comment>
<dbReference type="PANTHER" id="PTHR23513">
    <property type="entry name" value="INTEGRAL MEMBRANE EFFLUX PROTEIN-RELATED"/>
    <property type="match status" value="1"/>
</dbReference>
<evidence type="ECO:0000313" key="10">
    <source>
        <dbReference type="Proteomes" id="UP001595906"/>
    </source>
</evidence>
<evidence type="ECO:0000256" key="1">
    <source>
        <dbReference type="ARBA" id="ARBA00004651"/>
    </source>
</evidence>
<evidence type="ECO:0000259" key="8">
    <source>
        <dbReference type="PROSITE" id="PS50850"/>
    </source>
</evidence>
<dbReference type="PANTHER" id="PTHR23513:SF11">
    <property type="entry name" value="STAPHYLOFERRIN A TRANSPORTER"/>
    <property type="match status" value="1"/>
</dbReference>
<protein>
    <submittedName>
        <fullName evidence="9">MFS transporter</fullName>
    </submittedName>
</protein>
<evidence type="ECO:0000256" key="5">
    <source>
        <dbReference type="ARBA" id="ARBA00022989"/>
    </source>
</evidence>
<keyword evidence="10" id="KW-1185">Reference proteome</keyword>
<dbReference type="Gene3D" id="1.20.1250.20">
    <property type="entry name" value="MFS general substrate transporter like domains"/>
    <property type="match status" value="1"/>
</dbReference>
<comment type="caution">
    <text evidence="9">The sequence shown here is derived from an EMBL/GenBank/DDBJ whole genome shotgun (WGS) entry which is preliminary data.</text>
</comment>
<dbReference type="EMBL" id="JBHSDC010000024">
    <property type="protein sequence ID" value="MFC4232667.1"/>
    <property type="molecule type" value="Genomic_DNA"/>
</dbReference>
<organism evidence="9 10">
    <name type="scientific">Parasediminibacterium paludis</name>
    <dbReference type="NCBI Taxonomy" id="908966"/>
    <lineage>
        <taxon>Bacteria</taxon>
        <taxon>Pseudomonadati</taxon>
        <taxon>Bacteroidota</taxon>
        <taxon>Chitinophagia</taxon>
        <taxon>Chitinophagales</taxon>
        <taxon>Chitinophagaceae</taxon>
        <taxon>Parasediminibacterium</taxon>
    </lineage>
</organism>
<feature type="transmembrane region" description="Helical" evidence="7">
    <location>
        <begin position="227"/>
        <end position="244"/>
    </location>
</feature>
<feature type="transmembrane region" description="Helical" evidence="7">
    <location>
        <begin position="320"/>
        <end position="340"/>
    </location>
</feature>
<keyword evidence="5 7" id="KW-1133">Transmembrane helix</keyword>
<feature type="transmembrane region" description="Helical" evidence="7">
    <location>
        <begin position="294"/>
        <end position="314"/>
    </location>
</feature>
<evidence type="ECO:0000256" key="3">
    <source>
        <dbReference type="ARBA" id="ARBA00022475"/>
    </source>
</evidence>
<evidence type="ECO:0000256" key="4">
    <source>
        <dbReference type="ARBA" id="ARBA00022692"/>
    </source>
</evidence>
<keyword evidence="4 7" id="KW-0812">Transmembrane</keyword>
<proteinExistence type="predicted"/>
<dbReference type="InterPro" id="IPR010290">
    <property type="entry name" value="TM_effector"/>
</dbReference>
<feature type="domain" description="Major facilitator superfamily (MFS) profile" evidence="8">
    <location>
        <begin position="12"/>
        <end position="406"/>
    </location>
</feature>
<reference evidence="10" key="1">
    <citation type="journal article" date="2019" name="Int. J. Syst. Evol. Microbiol.">
        <title>The Global Catalogue of Microorganisms (GCM) 10K type strain sequencing project: providing services to taxonomists for standard genome sequencing and annotation.</title>
        <authorList>
            <consortium name="The Broad Institute Genomics Platform"/>
            <consortium name="The Broad Institute Genome Sequencing Center for Infectious Disease"/>
            <person name="Wu L."/>
            <person name="Ma J."/>
        </authorList>
    </citation>
    <scope>NUCLEOTIDE SEQUENCE [LARGE SCALE GENOMIC DNA]</scope>
    <source>
        <strain evidence="10">CECT 8010</strain>
    </source>
</reference>
<dbReference type="InterPro" id="IPR020846">
    <property type="entry name" value="MFS_dom"/>
</dbReference>
<dbReference type="PROSITE" id="PS50850">
    <property type="entry name" value="MFS"/>
    <property type="match status" value="1"/>
</dbReference>
<dbReference type="Proteomes" id="UP001595906">
    <property type="component" value="Unassembled WGS sequence"/>
</dbReference>
<keyword evidence="3" id="KW-1003">Cell membrane</keyword>
<feature type="transmembrane region" description="Helical" evidence="7">
    <location>
        <begin position="174"/>
        <end position="196"/>
    </location>
</feature>
<keyword evidence="2" id="KW-0813">Transport</keyword>